<dbReference type="InterPro" id="IPR010982">
    <property type="entry name" value="Lambda_DNA-bd_dom_sf"/>
</dbReference>
<dbReference type="AlphaFoldDB" id="A0A1E3VY11"/>
<accession>A0A1E3VY11</accession>
<protein>
    <recommendedName>
        <fullName evidence="1">HTH cro/C1-type domain-containing protein</fullName>
    </recommendedName>
</protein>
<evidence type="ECO:0000259" key="1">
    <source>
        <dbReference type="PROSITE" id="PS50943"/>
    </source>
</evidence>
<dbReference type="STRING" id="1774968.AUC68_08300"/>
<dbReference type="InterPro" id="IPR001387">
    <property type="entry name" value="Cro/C1-type_HTH"/>
</dbReference>
<evidence type="ECO:0000313" key="2">
    <source>
        <dbReference type="EMBL" id="ODR98428.1"/>
    </source>
</evidence>
<keyword evidence="3" id="KW-1185">Reference proteome</keyword>
<evidence type="ECO:0000313" key="3">
    <source>
        <dbReference type="Proteomes" id="UP000094501"/>
    </source>
</evidence>
<name>A0A1E3VY11_9HYPH</name>
<dbReference type="GO" id="GO:0003677">
    <property type="term" value="F:DNA binding"/>
    <property type="evidence" value="ECO:0007669"/>
    <property type="project" value="InterPro"/>
</dbReference>
<organism evidence="2 3">
    <name type="scientific">Methyloceanibacter methanicus</name>
    <dbReference type="NCBI Taxonomy" id="1774968"/>
    <lineage>
        <taxon>Bacteria</taxon>
        <taxon>Pseudomonadati</taxon>
        <taxon>Pseudomonadota</taxon>
        <taxon>Alphaproteobacteria</taxon>
        <taxon>Hyphomicrobiales</taxon>
        <taxon>Hyphomicrobiaceae</taxon>
        <taxon>Methyloceanibacter</taxon>
    </lineage>
</organism>
<reference evidence="2 3" key="1">
    <citation type="journal article" date="2016" name="Environ. Microbiol.">
        <title>New Methyloceanibacter diversity from North Sea sediments includes methanotroph containing solely the soluble methane monooxygenase.</title>
        <authorList>
            <person name="Vekeman B."/>
            <person name="Kerckhof F.M."/>
            <person name="Cremers G."/>
            <person name="de Vos P."/>
            <person name="Vandamme P."/>
            <person name="Boon N."/>
            <person name="Op den Camp H.J."/>
            <person name="Heylen K."/>
        </authorList>
    </citation>
    <scope>NUCLEOTIDE SEQUENCE [LARGE SCALE GENOMIC DNA]</scope>
    <source>
        <strain evidence="2 3">R-67174</strain>
    </source>
</reference>
<dbReference type="Proteomes" id="UP000094501">
    <property type="component" value="Unassembled WGS sequence"/>
</dbReference>
<sequence length="112" mass="12856">MHKEIQKAFAESGLTQQNVANRLELERSTVNKRLTGQSNLTLRSVGELAWALDKKIVFRLVDEDEGHHNYHSDRHDLRMKRASHSISMPADYSTKSIVQKHSDTTQLIDECL</sequence>
<comment type="caution">
    <text evidence="2">The sequence shown here is derived from an EMBL/GenBank/DDBJ whole genome shotgun (WGS) entry which is preliminary data.</text>
</comment>
<gene>
    <name evidence="2" type="ORF">AUC68_08300</name>
</gene>
<dbReference type="EMBL" id="LPWG01000013">
    <property type="protein sequence ID" value="ODR98428.1"/>
    <property type="molecule type" value="Genomic_DNA"/>
</dbReference>
<proteinExistence type="predicted"/>
<dbReference type="Gene3D" id="1.10.260.40">
    <property type="entry name" value="lambda repressor-like DNA-binding domains"/>
    <property type="match status" value="1"/>
</dbReference>
<dbReference type="PROSITE" id="PS50943">
    <property type="entry name" value="HTH_CROC1"/>
    <property type="match status" value="1"/>
</dbReference>
<feature type="domain" description="HTH cro/C1-type" evidence="1">
    <location>
        <begin position="5"/>
        <end position="59"/>
    </location>
</feature>
<dbReference type="SUPFAM" id="SSF47413">
    <property type="entry name" value="lambda repressor-like DNA-binding domains"/>
    <property type="match status" value="1"/>
</dbReference>